<protein>
    <recommendedName>
        <fullName evidence="1">Histone acetyltransferase Rv0428c-like SH3 domain-containing protein</fullName>
    </recommendedName>
</protein>
<proteinExistence type="predicted"/>
<gene>
    <name evidence="2" type="ORF">UM93_08695</name>
</gene>
<dbReference type="Pfam" id="PF24551">
    <property type="entry name" value="SH3_Rv0428c"/>
    <property type="match status" value="1"/>
</dbReference>
<feature type="domain" description="Histone acetyltransferase Rv0428c-like SH3" evidence="1">
    <location>
        <begin position="7"/>
        <end position="60"/>
    </location>
</feature>
<evidence type="ECO:0000313" key="2">
    <source>
        <dbReference type="EMBL" id="AJT41569.1"/>
    </source>
</evidence>
<dbReference type="Proteomes" id="UP000061839">
    <property type="component" value="Chromosome"/>
</dbReference>
<evidence type="ECO:0000313" key="3">
    <source>
        <dbReference type="Proteomes" id="UP000061839"/>
    </source>
</evidence>
<name>A0A0D4BZ47_9MICC</name>
<accession>A0A0D4BZ47</accession>
<keyword evidence="3" id="KW-1185">Reference proteome</keyword>
<dbReference type="EMBL" id="CP011005">
    <property type="protein sequence ID" value="AJT41569.1"/>
    <property type="molecule type" value="Genomic_DNA"/>
</dbReference>
<dbReference type="AlphaFoldDB" id="A0A0D4BZ47"/>
<reference evidence="2 3" key="1">
    <citation type="journal article" date="2015" name="Genome Announc.">
        <title>Complete Genome Sequencing of Protease-Producing Novel Arthrobacter sp. Strain IHBB 11108 Using PacBio Single-Molecule Real-Time Sequencing Technology.</title>
        <authorList>
            <person name="Kiran S."/>
            <person name="Swarnkar M.K."/>
            <person name="Pal M."/>
            <person name="Thakur R."/>
            <person name="Tewari R."/>
            <person name="Singh A.K."/>
            <person name="Gulati A."/>
        </authorList>
    </citation>
    <scope>NUCLEOTIDE SEQUENCE [LARGE SCALE GENOMIC DNA]</scope>
    <source>
        <strain evidence="2 3">IHBB 11108</strain>
    </source>
</reference>
<dbReference type="RefSeq" id="WP_045075036.1">
    <property type="nucleotide sequence ID" value="NZ_CP011005.1"/>
</dbReference>
<dbReference type="STRING" id="1618207.UM93_08695"/>
<dbReference type="OrthoDB" id="3631934at2"/>
<evidence type="ECO:0000259" key="1">
    <source>
        <dbReference type="Pfam" id="PF24551"/>
    </source>
</evidence>
<dbReference type="InterPro" id="IPR056934">
    <property type="entry name" value="SH3_Rv0428c"/>
</dbReference>
<dbReference type="HOGENOM" id="CLU_179220_2_0_11"/>
<dbReference type="PATRIC" id="fig|1618207.4.peg.1762"/>
<dbReference type="KEGG" id="ari:UM93_08695"/>
<organism evidence="2 3">
    <name type="scientific">Psychromicrobium lacuslunae</name>
    <dbReference type="NCBI Taxonomy" id="1618207"/>
    <lineage>
        <taxon>Bacteria</taxon>
        <taxon>Bacillati</taxon>
        <taxon>Actinomycetota</taxon>
        <taxon>Actinomycetes</taxon>
        <taxon>Micrococcales</taxon>
        <taxon>Micrococcaceae</taxon>
        <taxon>Psychromicrobium</taxon>
    </lineage>
</organism>
<sequence>MSFLDDIEIGTRIVARYRVTGPLPLTDAVGNLLSRDRERISVETKRGVVTIGRADIVAAKEVPAPPRRRPQ</sequence>